<organism evidence="10 11">
    <name type="scientific">Desulfosarcina alkanivorans</name>
    <dbReference type="NCBI Taxonomy" id="571177"/>
    <lineage>
        <taxon>Bacteria</taxon>
        <taxon>Pseudomonadati</taxon>
        <taxon>Thermodesulfobacteriota</taxon>
        <taxon>Desulfobacteria</taxon>
        <taxon>Desulfobacterales</taxon>
        <taxon>Desulfosarcinaceae</taxon>
        <taxon>Desulfosarcina</taxon>
    </lineage>
</organism>
<proteinExistence type="inferred from homology"/>
<dbReference type="InterPro" id="IPR006665">
    <property type="entry name" value="OmpA-like"/>
</dbReference>
<feature type="compositionally biased region" description="Low complexity" evidence="8">
    <location>
        <begin position="49"/>
        <end position="65"/>
    </location>
</feature>
<protein>
    <recommendedName>
        <fullName evidence="9">OmpA-like domain-containing protein</fullName>
    </recommendedName>
</protein>
<dbReference type="CDD" id="cd07185">
    <property type="entry name" value="OmpA_C-like"/>
    <property type="match status" value="1"/>
</dbReference>
<keyword evidence="6 7" id="KW-0472">Membrane</keyword>
<evidence type="ECO:0000256" key="4">
    <source>
        <dbReference type="ARBA" id="ARBA00022692"/>
    </source>
</evidence>
<keyword evidence="5" id="KW-1133">Transmembrane helix</keyword>
<dbReference type="Proteomes" id="UP000427906">
    <property type="component" value="Chromosome"/>
</dbReference>
<evidence type="ECO:0000313" key="11">
    <source>
        <dbReference type="Proteomes" id="UP000427906"/>
    </source>
</evidence>
<keyword evidence="11" id="KW-1185">Reference proteome</keyword>
<evidence type="ECO:0000256" key="5">
    <source>
        <dbReference type="ARBA" id="ARBA00022989"/>
    </source>
</evidence>
<comment type="similarity">
    <text evidence="2">Belongs to the MotB family.</text>
</comment>
<evidence type="ECO:0000256" key="1">
    <source>
        <dbReference type="ARBA" id="ARBA00004162"/>
    </source>
</evidence>
<feature type="domain" description="OmpA-like" evidence="9">
    <location>
        <begin position="111"/>
        <end position="232"/>
    </location>
</feature>
<dbReference type="Pfam" id="PF00691">
    <property type="entry name" value="OmpA"/>
    <property type="match status" value="1"/>
</dbReference>
<feature type="region of interest" description="Disordered" evidence="8">
    <location>
        <begin position="218"/>
        <end position="238"/>
    </location>
</feature>
<evidence type="ECO:0000256" key="3">
    <source>
        <dbReference type="ARBA" id="ARBA00022475"/>
    </source>
</evidence>
<feature type="compositionally biased region" description="Low complexity" evidence="8">
    <location>
        <begin position="75"/>
        <end position="87"/>
    </location>
</feature>
<name>A0A5K7YTC3_9BACT</name>
<evidence type="ECO:0000256" key="2">
    <source>
        <dbReference type="ARBA" id="ARBA00008914"/>
    </source>
</evidence>
<dbReference type="InterPro" id="IPR025713">
    <property type="entry name" value="MotB-like_N_dom"/>
</dbReference>
<evidence type="ECO:0000259" key="9">
    <source>
        <dbReference type="PROSITE" id="PS51123"/>
    </source>
</evidence>
<gene>
    <name evidence="10" type="ORF">DSCA_34540</name>
</gene>
<evidence type="ECO:0000256" key="7">
    <source>
        <dbReference type="PROSITE-ProRule" id="PRU00473"/>
    </source>
</evidence>
<dbReference type="PROSITE" id="PS51123">
    <property type="entry name" value="OMPA_2"/>
    <property type="match status" value="1"/>
</dbReference>
<dbReference type="InterPro" id="IPR050330">
    <property type="entry name" value="Bact_OuterMem_StrucFunc"/>
</dbReference>
<keyword evidence="4" id="KW-0812">Transmembrane</keyword>
<sequence length="238" mass="25655">MWSLADLMTLLLVFFVLLYANAIHRPDRAAGESEPAGTTAAPRSTADTVRLPPAAVRASAPLPAAGPSVEASSVPGARTPATVTPTAPLNRDMVDRLEGSFNNDFYVRWDRKQPVFVLSERITFNAGDAMLLADSQSVLKRLAELIAPLRHHQVIVSGHTDDLAIRTAVFPSNWELSAARAASVAKHLALHGVSPQRLVIQGKSEFHPLLPNTSAANRKANRRVEISLQNGPRTPDSP</sequence>
<dbReference type="PANTHER" id="PTHR30329:SF21">
    <property type="entry name" value="LIPOPROTEIN YIAD-RELATED"/>
    <property type="match status" value="1"/>
</dbReference>
<dbReference type="AlphaFoldDB" id="A0A5K7YTC3"/>
<dbReference type="SUPFAM" id="SSF103088">
    <property type="entry name" value="OmpA-like"/>
    <property type="match status" value="1"/>
</dbReference>
<comment type="subcellular location">
    <subcellularLocation>
        <location evidence="1">Cell membrane</location>
        <topology evidence="1">Single-pass membrane protein</topology>
    </subcellularLocation>
</comment>
<dbReference type="InterPro" id="IPR036737">
    <property type="entry name" value="OmpA-like_sf"/>
</dbReference>
<dbReference type="GO" id="GO:0005886">
    <property type="term" value="C:plasma membrane"/>
    <property type="evidence" value="ECO:0007669"/>
    <property type="project" value="UniProtKB-SubCell"/>
</dbReference>
<evidence type="ECO:0000256" key="8">
    <source>
        <dbReference type="SAM" id="MobiDB-lite"/>
    </source>
</evidence>
<dbReference type="KEGG" id="dalk:DSCA_34540"/>
<dbReference type="EMBL" id="AP021874">
    <property type="protein sequence ID" value="BBO69524.1"/>
    <property type="molecule type" value="Genomic_DNA"/>
</dbReference>
<dbReference type="PANTHER" id="PTHR30329">
    <property type="entry name" value="STATOR ELEMENT OF FLAGELLAR MOTOR COMPLEX"/>
    <property type="match status" value="1"/>
</dbReference>
<reference evidence="10 11" key="1">
    <citation type="submission" date="2019-11" db="EMBL/GenBank/DDBJ databases">
        <title>Comparative genomics of hydrocarbon-degrading Desulfosarcina strains.</title>
        <authorList>
            <person name="Watanabe M."/>
            <person name="Kojima H."/>
            <person name="Fukui M."/>
        </authorList>
    </citation>
    <scope>NUCLEOTIDE SEQUENCE [LARGE SCALE GENOMIC DNA]</scope>
    <source>
        <strain evidence="10 11">PL12</strain>
    </source>
</reference>
<evidence type="ECO:0000313" key="10">
    <source>
        <dbReference type="EMBL" id="BBO69524.1"/>
    </source>
</evidence>
<dbReference type="Pfam" id="PF13677">
    <property type="entry name" value="MotB_plug"/>
    <property type="match status" value="1"/>
</dbReference>
<evidence type="ECO:0000256" key="6">
    <source>
        <dbReference type="ARBA" id="ARBA00023136"/>
    </source>
</evidence>
<accession>A0A5K7YTC3</accession>
<dbReference type="Gene3D" id="3.30.1330.60">
    <property type="entry name" value="OmpA-like domain"/>
    <property type="match status" value="1"/>
</dbReference>
<keyword evidence="3" id="KW-1003">Cell membrane</keyword>
<feature type="region of interest" description="Disordered" evidence="8">
    <location>
        <begin position="28"/>
        <end position="87"/>
    </location>
</feature>